<dbReference type="InterPro" id="IPR023635">
    <property type="entry name" value="Peptide_deformylase"/>
</dbReference>
<dbReference type="Pfam" id="PF01327">
    <property type="entry name" value="Pep_deformylase"/>
    <property type="match status" value="1"/>
</dbReference>
<comment type="function">
    <text evidence="2">Removes the formyl group from the N-terminal Met of newly synthesized proteins. Requires at least a dipeptide for an efficient rate of reaction. N-terminal L-methionine is a prerequisite for activity but the enzyme has broad specificity at other positions.</text>
</comment>
<evidence type="ECO:0000313" key="3">
    <source>
        <dbReference type="EMBL" id="ETW98177.1"/>
    </source>
</evidence>
<dbReference type="InterPro" id="IPR036821">
    <property type="entry name" value="Peptide_deformylase_sf"/>
</dbReference>
<protein>
    <recommendedName>
        <fullName evidence="2">Peptide deformylase</fullName>
        <shortName evidence="2">PDF</shortName>
        <ecNumber evidence="2">3.5.1.88</ecNumber>
    </recommendedName>
    <alternativeName>
        <fullName evidence="2">Polypeptide deformylase</fullName>
    </alternativeName>
</protein>
<feature type="active site" evidence="2">
    <location>
        <position position="136"/>
    </location>
</feature>
<comment type="cofactor">
    <cofactor evidence="2">
        <name>Fe(2+)</name>
        <dbReference type="ChEBI" id="CHEBI:29033"/>
    </cofactor>
    <text evidence="2">Binds 1 Fe(2+) ion.</text>
</comment>
<dbReference type="PIRSF" id="PIRSF004749">
    <property type="entry name" value="Pep_def"/>
    <property type="match status" value="1"/>
</dbReference>
<comment type="similarity">
    <text evidence="1 2">Belongs to the polypeptide deformylase family.</text>
</comment>
<dbReference type="PANTHER" id="PTHR10458:SF22">
    <property type="entry name" value="PEPTIDE DEFORMYLASE"/>
    <property type="match status" value="1"/>
</dbReference>
<dbReference type="CDD" id="cd00487">
    <property type="entry name" value="Pep_deformylase"/>
    <property type="match status" value="1"/>
</dbReference>
<reference evidence="3 4" key="1">
    <citation type="journal article" date="2014" name="Nature">
        <title>An environmental bacterial taxon with a large and distinct metabolic repertoire.</title>
        <authorList>
            <person name="Wilson M.C."/>
            <person name="Mori T."/>
            <person name="Ruckert C."/>
            <person name="Uria A.R."/>
            <person name="Helf M.J."/>
            <person name="Takada K."/>
            <person name="Gernert C."/>
            <person name="Steffens U.A."/>
            <person name="Heycke N."/>
            <person name="Schmitt S."/>
            <person name="Rinke C."/>
            <person name="Helfrich E.J."/>
            <person name="Brachmann A.O."/>
            <person name="Gurgui C."/>
            <person name="Wakimoto T."/>
            <person name="Kracht M."/>
            <person name="Crusemann M."/>
            <person name="Hentschel U."/>
            <person name="Abe I."/>
            <person name="Matsunaga S."/>
            <person name="Kalinowski J."/>
            <person name="Takeyama H."/>
            <person name="Piel J."/>
        </authorList>
    </citation>
    <scope>NUCLEOTIDE SEQUENCE [LARGE SCALE GENOMIC DNA]</scope>
    <source>
        <strain evidence="4">TSY2</strain>
    </source>
</reference>
<feature type="binding site" evidence="2">
    <location>
        <position position="139"/>
    </location>
    <ligand>
        <name>Fe cation</name>
        <dbReference type="ChEBI" id="CHEBI:24875"/>
    </ligand>
</feature>
<dbReference type="SUPFAM" id="SSF56420">
    <property type="entry name" value="Peptide deformylase"/>
    <property type="match status" value="1"/>
</dbReference>
<dbReference type="PANTHER" id="PTHR10458">
    <property type="entry name" value="PEPTIDE DEFORMYLASE"/>
    <property type="match status" value="1"/>
</dbReference>
<dbReference type="Proteomes" id="UP000019140">
    <property type="component" value="Unassembled WGS sequence"/>
</dbReference>
<accession>W4LJL6</accession>
<name>W4LJL6_9BACT</name>
<keyword evidence="4" id="KW-1185">Reference proteome</keyword>
<dbReference type="Gene3D" id="3.90.45.10">
    <property type="entry name" value="Peptide deformylase"/>
    <property type="match status" value="1"/>
</dbReference>
<keyword evidence="2" id="KW-0378">Hydrolase</keyword>
<dbReference type="PRINTS" id="PR01576">
    <property type="entry name" value="PDEFORMYLASE"/>
</dbReference>
<dbReference type="HAMAP" id="MF_00163">
    <property type="entry name" value="Pep_deformylase"/>
    <property type="match status" value="1"/>
</dbReference>
<keyword evidence="2" id="KW-0408">Iron</keyword>
<dbReference type="NCBIfam" id="NF001159">
    <property type="entry name" value="PRK00150.1-3"/>
    <property type="match status" value="1"/>
</dbReference>
<keyword evidence="2" id="KW-0479">Metal-binding</keyword>
<dbReference type="AlphaFoldDB" id="W4LJL6"/>
<feature type="binding site" evidence="2">
    <location>
        <position position="93"/>
    </location>
    <ligand>
        <name>Fe cation</name>
        <dbReference type="ChEBI" id="CHEBI:24875"/>
    </ligand>
</feature>
<dbReference type="NCBIfam" id="TIGR00079">
    <property type="entry name" value="pept_deformyl"/>
    <property type="match status" value="1"/>
</dbReference>
<dbReference type="EMBL" id="AZHX01001971">
    <property type="protein sequence ID" value="ETW98177.1"/>
    <property type="molecule type" value="Genomic_DNA"/>
</dbReference>
<evidence type="ECO:0000256" key="1">
    <source>
        <dbReference type="ARBA" id="ARBA00010759"/>
    </source>
</evidence>
<dbReference type="HOGENOM" id="CLU_061901_2_1_7"/>
<evidence type="ECO:0000256" key="2">
    <source>
        <dbReference type="HAMAP-Rule" id="MF_00163"/>
    </source>
</evidence>
<gene>
    <name evidence="2" type="primary">def</name>
    <name evidence="3" type="ORF">ETSY2_43180</name>
</gene>
<evidence type="ECO:0000313" key="4">
    <source>
        <dbReference type="Proteomes" id="UP000019140"/>
    </source>
</evidence>
<dbReference type="PATRIC" id="fig|1429439.4.peg.7223"/>
<feature type="binding site" evidence="2">
    <location>
        <position position="135"/>
    </location>
    <ligand>
        <name>Fe cation</name>
        <dbReference type="ChEBI" id="CHEBI:24875"/>
    </ligand>
</feature>
<proteinExistence type="inferred from homology"/>
<sequence>MAVRPICAYPEAVLRQKAKPVETIDDDLQLLIDDMIETMYAAPGIGLAAPQVGISLQLFVVDVTGGQDANALQTYINPEIVSTEGRVREDEGCLSVVGITGSTPRAERVVLRGLNREGETVEVEADGLLARAFQHEFDHLNGMLFFDRMGVVGRDLIKRKYKRAQRRQADR</sequence>
<organism evidence="3 4">
    <name type="scientific">Candidatus Entotheonella gemina</name>
    <dbReference type="NCBI Taxonomy" id="1429439"/>
    <lineage>
        <taxon>Bacteria</taxon>
        <taxon>Pseudomonadati</taxon>
        <taxon>Nitrospinota/Tectimicrobiota group</taxon>
        <taxon>Candidatus Tectimicrobiota</taxon>
        <taxon>Candidatus Entotheonellia</taxon>
        <taxon>Candidatus Entotheonellales</taxon>
        <taxon>Candidatus Entotheonellaceae</taxon>
        <taxon>Candidatus Entotheonella</taxon>
    </lineage>
</organism>
<dbReference type="EC" id="3.5.1.88" evidence="2"/>
<dbReference type="GO" id="GO:0006412">
    <property type="term" value="P:translation"/>
    <property type="evidence" value="ECO:0007669"/>
    <property type="project" value="UniProtKB-UniRule"/>
</dbReference>
<keyword evidence="2" id="KW-0648">Protein biosynthesis</keyword>
<comment type="caution">
    <text evidence="3">The sequence shown here is derived from an EMBL/GenBank/DDBJ whole genome shotgun (WGS) entry which is preliminary data.</text>
</comment>
<comment type="catalytic activity">
    <reaction evidence="2">
        <text>N-terminal N-formyl-L-methionyl-[peptide] + H2O = N-terminal L-methionyl-[peptide] + formate</text>
        <dbReference type="Rhea" id="RHEA:24420"/>
        <dbReference type="Rhea" id="RHEA-COMP:10639"/>
        <dbReference type="Rhea" id="RHEA-COMP:10640"/>
        <dbReference type="ChEBI" id="CHEBI:15377"/>
        <dbReference type="ChEBI" id="CHEBI:15740"/>
        <dbReference type="ChEBI" id="CHEBI:49298"/>
        <dbReference type="ChEBI" id="CHEBI:64731"/>
        <dbReference type="EC" id="3.5.1.88"/>
    </reaction>
</comment>
<dbReference type="GO" id="GO:0042586">
    <property type="term" value="F:peptide deformylase activity"/>
    <property type="evidence" value="ECO:0007669"/>
    <property type="project" value="UniProtKB-UniRule"/>
</dbReference>
<dbReference type="GO" id="GO:0046872">
    <property type="term" value="F:metal ion binding"/>
    <property type="evidence" value="ECO:0007669"/>
    <property type="project" value="UniProtKB-KW"/>
</dbReference>